<keyword evidence="2" id="KW-1185">Reference proteome</keyword>
<sequence length="397" mass="43616">MGGLYRSLTISNNATITITGNLYFQTGSNVTINLINGGKLRVLGTTGVLMDKNSTVTITGDSTGSFEATQIDFDNGAELNLESGGAAYFSGETKLSGQDVILNIFGLFRTNEIDIAGKATLNMDSPGLLLVENRFKMQGQSSVLIRGLSVVEVGGQFQSNSNQITLEVEPTSSFYVCGGIFNPDSVPPAVKAEITEGSDNCRILPVTFISWDAYIGKKDRTAFLNFKTGSESNISHYEIERSVDGIDNFEKISELNAEGFSQSIKGYSLVDSILPVFKSTLYYRIRAVEFDHHFSFSEIRRIENPGIPKTSGSWLAYPNPTNGSDLNLELLETLESTPTNIRFRIFSRLKETEMISAGSLEELRQSIQTVLKNSPKGLIIIDIYWNGKNEKIKLILS</sequence>
<gene>
    <name evidence="1" type="ORF">AO498_01750</name>
</gene>
<dbReference type="PATRIC" id="fig|1727163.4.peg.367"/>
<evidence type="ECO:0000313" key="1">
    <source>
        <dbReference type="EMBL" id="AMQ55098.1"/>
    </source>
</evidence>
<dbReference type="Gene3D" id="2.60.40.10">
    <property type="entry name" value="Immunoglobulins"/>
    <property type="match status" value="1"/>
</dbReference>
<protein>
    <recommendedName>
        <fullName evidence="3">G8 domain-containing protein</fullName>
    </recommendedName>
</protein>
<dbReference type="AlphaFoldDB" id="A0A142EIZ3"/>
<dbReference type="STRING" id="1727163.AO498_01750"/>
<evidence type="ECO:0008006" key="3">
    <source>
        <dbReference type="Google" id="ProtNLM"/>
    </source>
</evidence>
<dbReference type="KEGG" id="alm:AO498_01750"/>
<dbReference type="Proteomes" id="UP000073816">
    <property type="component" value="Chromosome"/>
</dbReference>
<proteinExistence type="predicted"/>
<dbReference type="InterPro" id="IPR013783">
    <property type="entry name" value="Ig-like_fold"/>
</dbReference>
<name>A0A142EIZ3_9BACT</name>
<organism evidence="1 2">
    <name type="scientific">Algoriphagus sanaruensis</name>
    <dbReference type="NCBI Taxonomy" id="1727163"/>
    <lineage>
        <taxon>Bacteria</taxon>
        <taxon>Pseudomonadati</taxon>
        <taxon>Bacteroidota</taxon>
        <taxon>Cytophagia</taxon>
        <taxon>Cytophagales</taxon>
        <taxon>Cyclobacteriaceae</taxon>
        <taxon>Algoriphagus</taxon>
    </lineage>
</organism>
<reference evidence="2" key="1">
    <citation type="submission" date="2015-09" db="EMBL/GenBank/DDBJ databases">
        <title>Complete sequence of Algoriphagus sp. M8-2.</title>
        <authorList>
            <person name="Shintani M."/>
        </authorList>
    </citation>
    <scope>NUCLEOTIDE SEQUENCE [LARGE SCALE GENOMIC DNA]</scope>
    <source>
        <strain evidence="2">M8-2</strain>
    </source>
</reference>
<accession>A0A142EIZ3</accession>
<evidence type="ECO:0000313" key="2">
    <source>
        <dbReference type="Proteomes" id="UP000073816"/>
    </source>
</evidence>
<dbReference type="EMBL" id="CP012836">
    <property type="protein sequence ID" value="AMQ55098.1"/>
    <property type="molecule type" value="Genomic_DNA"/>
</dbReference>
<reference evidence="1 2" key="2">
    <citation type="journal article" date="2016" name="Genome Announc.">
        <title>Complete Genome Sequence of Algoriphagus sp. Strain M8-2, Isolated from a Brackish Lake.</title>
        <authorList>
            <person name="Muraguchi Y."/>
            <person name="Kushimoto K."/>
            <person name="Ohtsubo Y."/>
            <person name="Suzuki T."/>
            <person name="Dohra H."/>
            <person name="Kimbara K."/>
            <person name="Shintani M."/>
        </authorList>
    </citation>
    <scope>NUCLEOTIDE SEQUENCE [LARGE SCALE GENOMIC DNA]</scope>
    <source>
        <strain evidence="1 2">M8-2</strain>
    </source>
</reference>